<keyword evidence="2" id="KW-0813">Transport</keyword>
<keyword evidence="5 8" id="KW-1133">Transmembrane helix</keyword>
<feature type="transmembrane region" description="Helical" evidence="8">
    <location>
        <begin position="85"/>
        <end position="104"/>
    </location>
</feature>
<dbReference type="OrthoDB" id="21828at2"/>
<keyword evidence="10" id="KW-1185">Reference proteome</keyword>
<evidence type="ECO:0000313" key="9">
    <source>
        <dbReference type="EMBL" id="PZD96014.1"/>
    </source>
</evidence>
<dbReference type="SUPFAM" id="SSF103481">
    <property type="entry name" value="Multidrug resistance efflux transporter EmrE"/>
    <property type="match status" value="1"/>
</dbReference>
<feature type="transmembrane region" description="Helical" evidence="8">
    <location>
        <begin position="30"/>
        <end position="51"/>
    </location>
</feature>
<keyword evidence="4 7" id="KW-0812">Transmembrane</keyword>
<dbReference type="InterPro" id="IPR037185">
    <property type="entry name" value="EmrE-like"/>
</dbReference>
<dbReference type="GO" id="GO:0005886">
    <property type="term" value="C:plasma membrane"/>
    <property type="evidence" value="ECO:0007669"/>
    <property type="project" value="UniProtKB-SubCell"/>
</dbReference>
<keyword evidence="3" id="KW-1003">Cell membrane</keyword>
<gene>
    <name evidence="9" type="ORF">DNH61_10110</name>
</gene>
<dbReference type="Proteomes" id="UP000249522">
    <property type="component" value="Unassembled WGS sequence"/>
</dbReference>
<dbReference type="EMBL" id="QKRB01000043">
    <property type="protein sequence ID" value="PZD96014.1"/>
    <property type="molecule type" value="Genomic_DNA"/>
</dbReference>
<evidence type="ECO:0000256" key="5">
    <source>
        <dbReference type="ARBA" id="ARBA00022989"/>
    </source>
</evidence>
<dbReference type="FunFam" id="1.10.3730.20:FF:000001">
    <property type="entry name" value="Quaternary ammonium compound resistance transporter SugE"/>
    <property type="match status" value="1"/>
</dbReference>
<dbReference type="InterPro" id="IPR045324">
    <property type="entry name" value="Small_multidrug_res"/>
</dbReference>
<evidence type="ECO:0000256" key="2">
    <source>
        <dbReference type="ARBA" id="ARBA00022448"/>
    </source>
</evidence>
<evidence type="ECO:0000313" key="10">
    <source>
        <dbReference type="Proteomes" id="UP000249522"/>
    </source>
</evidence>
<dbReference type="PANTHER" id="PTHR30561:SF1">
    <property type="entry name" value="MULTIDRUG TRANSPORTER EMRE"/>
    <property type="match status" value="1"/>
</dbReference>
<evidence type="ECO:0000256" key="3">
    <source>
        <dbReference type="ARBA" id="ARBA00022475"/>
    </source>
</evidence>
<dbReference type="AlphaFoldDB" id="A0A2W1LNG5"/>
<evidence type="ECO:0000256" key="8">
    <source>
        <dbReference type="SAM" id="Phobius"/>
    </source>
</evidence>
<comment type="caution">
    <text evidence="9">The sequence shown here is derived from an EMBL/GenBank/DDBJ whole genome shotgun (WGS) entry which is preliminary data.</text>
</comment>
<evidence type="ECO:0000256" key="7">
    <source>
        <dbReference type="RuleBase" id="RU003942"/>
    </source>
</evidence>
<dbReference type="Pfam" id="PF00893">
    <property type="entry name" value="Multi_Drug_Res"/>
    <property type="match status" value="1"/>
</dbReference>
<accession>A0A2W1LNG5</accession>
<evidence type="ECO:0000256" key="4">
    <source>
        <dbReference type="ARBA" id="ARBA00022692"/>
    </source>
</evidence>
<keyword evidence="6 8" id="KW-0472">Membrane</keyword>
<proteinExistence type="inferred from homology"/>
<comment type="similarity">
    <text evidence="7">Belongs to the drug/metabolite transporter (DMT) superfamily. Small multidrug resistance (SMR) (TC 2.A.7.1) family.</text>
</comment>
<dbReference type="Gene3D" id="1.10.3730.20">
    <property type="match status" value="1"/>
</dbReference>
<reference evidence="9 10" key="1">
    <citation type="submission" date="2018-06" db="EMBL/GenBank/DDBJ databases">
        <title>Paenibacillus imtechensis sp. nov.</title>
        <authorList>
            <person name="Pinnaka A.K."/>
            <person name="Singh H."/>
            <person name="Kaur M."/>
        </authorList>
    </citation>
    <scope>NUCLEOTIDE SEQUENCE [LARGE SCALE GENOMIC DNA]</scope>
    <source>
        <strain evidence="9 10">SMB1</strain>
    </source>
</reference>
<name>A0A2W1LNG5_9BACL</name>
<organism evidence="9 10">
    <name type="scientific">Paenibacillus sambharensis</name>
    <dbReference type="NCBI Taxonomy" id="1803190"/>
    <lineage>
        <taxon>Bacteria</taxon>
        <taxon>Bacillati</taxon>
        <taxon>Bacillota</taxon>
        <taxon>Bacilli</taxon>
        <taxon>Bacillales</taxon>
        <taxon>Paenibacillaceae</taxon>
        <taxon>Paenibacillus</taxon>
    </lineage>
</organism>
<evidence type="ECO:0000256" key="6">
    <source>
        <dbReference type="ARBA" id="ARBA00023136"/>
    </source>
</evidence>
<dbReference type="GO" id="GO:0022857">
    <property type="term" value="F:transmembrane transporter activity"/>
    <property type="evidence" value="ECO:0007669"/>
    <property type="project" value="InterPro"/>
</dbReference>
<feature type="transmembrane region" description="Helical" evidence="8">
    <location>
        <begin position="58"/>
        <end position="79"/>
    </location>
</feature>
<protein>
    <submittedName>
        <fullName evidence="9">QacE family quaternary ammonium compound efflux SMR transporter</fullName>
    </submittedName>
</protein>
<sequence length="126" mass="13657">MRGWLLLLVAIVLELSGTVALKYSDGFSRLLPSILMFVLYLLSFSALNLAVKTIDVSIAYAVWSGLGTLLISIVGFMWFQEHVTPFKVLSIAIIIIGVICLNLANSAASKPVEAGADSQEQQVLMK</sequence>
<comment type="subcellular location">
    <subcellularLocation>
        <location evidence="1 7">Cell membrane</location>
        <topology evidence="1 7">Multi-pass membrane protein</topology>
    </subcellularLocation>
</comment>
<evidence type="ECO:0000256" key="1">
    <source>
        <dbReference type="ARBA" id="ARBA00004651"/>
    </source>
</evidence>
<dbReference type="InterPro" id="IPR000390">
    <property type="entry name" value="Small_drug/metabolite_transptr"/>
</dbReference>
<dbReference type="PANTHER" id="PTHR30561">
    <property type="entry name" value="SMR FAMILY PROTON-DEPENDENT DRUG EFFLUX TRANSPORTER SUGE"/>
    <property type="match status" value="1"/>
</dbReference>